<dbReference type="EMBL" id="SLUB01000019">
    <property type="protein sequence ID" value="THE12229.1"/>
    <property type="molecule type" value="Genomic_DNA"/>
</dbReference>
<dbReference type="RefSeq" id="WP_136379851.1">
    <property type="nucleotide sequence ID" value="NZ_SLUB01000019.1"/>
</dbReference>
<sequence length="145" mass="16521">MQIRRATYDETQRILNHSLEVLKESTMGHVKQRKKKALELISPFLSNGGYYLICVENNRVLGWIGVGSSVDINTDEMIGIIPEIYVLPKYRNKGIAKILCNEAFAYLKSEGLSKVQLNVFSGNYAKQIYEDLGFKEVSTVMERKI</sequence>
<reference evidence="4 5" key="1">
    <citation type="journal article" date="2019" name="Indoor Air">
        <title>Impacts of indoor surface finishes on bacterial viability.</title>
        <authorList>
            <person name="Hu J."/>
            <person name="Maamar S.B."/>
            <person name="Glawe A.J."/>
            <person name="Gottel N."/>
            <person name="Gilbert J.A."/>
            <person name="Hartmann E.M."/>
        </authorList>
    </citation>
    <scope>NUCLEOTIDE SEQUENCE [LARGE SCALE GENOMIC DNA]</scope>
    <source>
        <strain evidence="4 5">AF060A6</strain>
    </source>
</reference>
<evidence type="ECO:0000313" key="4">
    <source>
        <dbReference type="EMBL" id="THE12229.1"/>
    </source>
</evidence>
<dbReference type="PANTHER" id="PTHR43420:SF47">
    <property type="entry name" value="N-ACETYLTRANSFERASE DOMAIN-CONTAINING PROTEIN"/>
    <property type="match status" value="1"/>
</dbReference>
<gene>
    <name evidence="4" type="ORF">E1I69_11975</name>
</gene>
<name>A0A4S3PRF7_9BACI</name>
<evidence type="ECO:0000259" key="3">
    <source>
        <dbReference type="PROSITE" id="PS51186"/>
    </source>
</evidence>
<proteinExistence type="predicted"/>
<comment type="caution">
    <text evidence="4">The sequence shown here is derived from an EMBL/GenBank/DDBJ whole genome shotgun (WGS) entry which is preliminary data.</text>
</comment>
<dbReference type="GO" id="GO:0016747">
    <property type="term" value="F:acyltransferase activity, transferring groups other than amino-acyl groups"/>
    <property type="evidence" value="ECO:0007669"/>
    <property type="project" value="InterPro"/>
</dbReference>
<keyword evidence="2" id="KW-0012">Acyltransferase</keyword>
<evidence type="ECO:0000313" key="5">
    <source>
        <dbReference type="Proteomes" id="UP000306477"/>
    </source>
</evidence>
<accession>A0A4S3PRF7</accession>
<dbReference type="PROSITE" id="PS51186">
    <property type="entry name" value="GNAT"/>
    <property type="match status" value="1"/>
</dbReference>
<dbReference type="CDD" id="cd04301">
    <property type="entry name" value="NAT_SF"/>
    <property type="match status" value="1"/>
</dbReference>
<dbReference type="Gene3D" id="3.40.630.30">
    <property type="match status" value="1"/>
</dbReference>
<dbReference type="OrthoDB" id="156739at2"/>
<protein>
    <submittedName>
        <fullName evidence="4">GNAT family N-acetyltransferase</fullName>
    </submittedName>
</protein>
<dbReference type="Pfam" id="PF00583">
    <property type="entry name" value="Acetyltransf_1"/>
    <property type="match status" value="1"/>
</dbReference>
<dbReference type="Proteomes" id="UP000306477">
    <property type="component" value="Unassembled WGS sequence"/>
</dbReference>
<keyword evidence="1 4" id="KW-0808">Transferase</keyword>
<keyword evidence="5" id="KW-1185">Reference proteome</keyword>
<dbReference type="InterPro" id="IPR050680">
    <property type="entry name" value="YpeA/RimI_acetyltransf"/>
</dbReference>
<dbReference type="PANTHER" id="PTHR43420">
    <property type="entry name" value="ACETYLTRANSFERASE"/>
    <property type="match status" value="1"/>
</dbReference>
<feature type="domain" description="N-acetyltransferase" evidence="3">
    <location>
        <begin position="1"/>
        <end position="145"/>
    </location>
</feature>
<evidence type="ECO:0000256" key="2">
    <source>
        <dbReference type="ARBA" id="ARBA00023315"/>
    </source>
</evidence>
<dbReference type="InterPro" id="IPR016181">
    <property type="entry name" value="Acyl_CoA_acyltransferase"/>
</dbReference>
<organism evidence="4 5">
    <name type="scientific">Bacillus timonensis</name>
    <dbReference type="NCBI Taxonomy" id="1033734"/>
    <lineage>
        <taxon>Bacteria</taxon>
        <taxon>Bacillati</taxon>
        <taxon>Bacillota</taxon>
        <taxon>Bacilli</taxon>
        <taxon>Bacillales</taxon>
        <taxon>Bacillaceae</taxon>
        <taxon>Bacillus</taxon>
    </lineage>
</organism>
<evidence type="ECO:0000256" key="1">
    <source>
        <dbReference type="ARBA" id="ARBA00022679"/>
    </source>
</evidence>
<dbReference type="InterPro" id="IPR000182">
    <property type="entry name" value="GNAT_dom"/>
</dbReference>
<dbReference type="AlphaFoldDB" id="A0A4S3PRF7"/>
<dbReference type="SUPFAM" id="SSF55729">
    <property type="entry name" value="Acyl-CoA N-acyltransferases (Nat)"/>
    <property type="match status" value="1"/>
</dbReference>
<dbReference type="STRING" id="1033734.GCA_000285535_03324"/>